<proteinExistence type="predicted"/>
<reference evidence="2 3" key="1">
    <citation type="journal article" date="2019" name="Commun. Biol.">
        <title>The bagworm genome reveals a unique fibroin gene that provides high tensile strength.</title>
        <authorList>
            <person name="Kono N."/>
            <person name="Nakamura H."/>
            <person name="Ohtoshi R."/>
            <person name="Tomita M."/>
            <person name="Numata K."/>
            <person name="Arakawa K."/>
        </authorList>
    </citation>
    <scope>NUCLEOTIDE SEQUENCE [LARGE SCALE GENOMIC DNA]</scope>
</reference>
<feature type="compositionally biased region" description="Pro residues" evidence="1">
    <location>
        <begin position="73"/>
        <end position="82"/>
    </location>
</feature>
<organism evidence="2 3">
    <name type="scientific">Eumeta variegata</name>
    <name type="common">Bagworm moth</name>
    <name type="synonym">Eumeta japonica</name>
    <dbReference type="NCBI Taxonomy" id="151549"/>
    <lineage>
        <taxon>Eukaryota</taxon>
        <taxon>Metazoa</taxon>
        <taxon>Ecdysozoa</taxon>
        <taxon>Arthropoda</taxon>
        <taxon>Hexapoda</taxon>
        <taxon>Insecta</taxon>
        <taxon>Pterygota</taxon>
        <taxon>Neoptera</taxon>
        <taxon>Endopterygota</taxon>
        <taxon>Lepidoptera</taxon>
        <taxon>Glossata</taxon>
        <taxon>Ditrysia</taxon>
        <taxon>Tineoidea</taxon>
        <taxon>Psychidae</taxon>
        <taxon>Oiketicinae</taxon>
        <taxon>Eumeta</taxon>
    </lineage>
</organism>
<gene>
    <name evidence="2" type="ORF">EVAR_78360_1</name>
</gene>
<name>A0A4C1T3C6_EUMVA</name>
<evidence type="ECO:0000313" key="3">
    <source>
        <dbReference type="Proteomes" id="UP000299102"/>
    </source>
</evidence>
<keyword evidence="3" id="KW-1185">Reference proteome</keyword>
<accession>A0A4C1T3C6</accession>
<feature type="region of interest" description="Disordered" evidence="1">
    <location>
        <begin position="65"/>
        <end position="85"/>
    </location>
</feature>
<dbReference type="AlphaFoldDB" id="A0A4C1T3C6"/>
<evidence type="ECO:0000256" key="1">
    <source>
        <dbReference type="SAM" id="MobiDB-lite"/>
    </source>
</evidence>
<sequence>MRTRCADSFPAGCCELGRRSRFRRRQTVDSGDGITTEIRWPVLRTAAKEIELALNVKHQPRLPHEYKWRPRRPAPPAPPAPPAARRRILFLN</sequence>
<comment type="caution">
    <text evidence="2">The sequence shown here is derived from an EMBL/GenBank/DDBJ whole genome shotgun (WGS) entry which is preliminary data.</text>
</comment>
<dbReference type="Proteomes" id="UP000299102">
    <property type="component" value="Unassembled WGS sequence"/>
</dbReference>
<protein>
    <submittedName>
        <fullName evidence="2">Uncharacterized protein</fullName>
    </submittedName>
</protein>
<dbReference type="EMBL" id="BGZK01000033">
    <property type="protein sequence ID" value="GBP09009.1"/>
    <property type="molecule type" value="Genomic_DNA"/>
</dbReference>
<evidence type="ECO:0000313" key="2">
    <source>
        <dbReference type="EMBL" id="GBP09009.1"/>
    </source>
</evidence>